<comment type="similarity">
    <text evidence="3">Belongs to the metallo-dependent hydrolases superfamily. DHOase family. Class I DHOase subfamily.</text>
</comment>
<keyword evidence="5 7" id="KW-0378">Hydrolase</keyword>
<dbReference type="PROSITE" id="PS00483">
    <property type="entry name" value="DIHYDROOROTASE_2"/>
    <property type="match status" value="1"/>
</dbReference>
<dbReference type="GO" id="GO:0004038">
    <property type="term" value="F:allantoinase activity"/>
    <property type="evidence" value="ECO:0007669"/>
    <property type="project" value="TreeGrafter"/>
</dbReference>
<evidence type="ECO:0000256" key="3">
    <source>
        <dbReference type="ARBA" id="ARBA00010286"/>
    </source>
</evidence>
<dbReference type="GO" id="GO:0046872">
    <property type="term" value="F:metal ion binding"/>
    <property type="evidence" value="ECO:0007669"/>
    <property type="project" value="UniProtKB-KW"/>
</dbReference>
<dbReference type="InterPro" id="IPR032466">
    <property type="entry name" value="Metal_Hydrolase"/>
</dbReference>
<dbReference type="NCBIfam" id="NF006688">
    <property type="entry name" value="PRK09236.1"/>
    <property type="match status" value="1"/>
</dbReference>
<dbReference type="InterPro" id="IPR011059">
    <property type="entry name" value="Metal-dep_hydrolase_composite"/>
</dbReference>
<dbReference type="InterPro" id="IPR006680">
    <property type="entry name" value="Amidohydro-rel"/>
</dbReference>
<dbReference type="SUPFAM" id="SSF51556">
    <property type="entry name" value="Metallo-dependent hydrolases"/>
    <property type="match status" value="1"/>
</dbReference>
<dbReference type="PANTHER" id="PTHR43668">
    <property type="entry name" value="ALLANTOINASE"/>
    <property type="match status" value="1"/>
</dbReference>
<dbReference type="Pfam" id="PF01979">
    <property type="entry name" value="Amidohydro_1"/>
    <property type="match status" value="1"/>
</dbReference>
<comment type="function">
    <text evidence="2">Catalyzes the reversible cyclization of carbamoyl aspartate to dihydroorotate.</text>
</comment>
<gene>
    <name evidence="7" type="ORF">CO704_15060</name>
</gene>
<dbReference type="GO" id="GO:0005737">
    <property type="term" value="C:cytoplasm"/>
    <property type="evidence" value="ECO:0007669"/>
    <property type="project" value="TreeGrafter"/>
</dbReference>
<evidence type="ECO:0000313" key="7">
    <source>
        <dbReference type="EMBL" id="ATF93337.1"/>
    </source>
</evidence>
<dbReference type="GO" id="GO:0004151">
    <property type="term" value="F:dihydroorotase activity"/>
    <property type="evidence" value="ECO:0007669"/>
    <property type="project" value="UniProtKB-EC"/>
</dbReference>
<protein>
    <submittedName>
        <fullName evidence="7">Dihydroorotase</fullName>
        <ecNumber evidence="7">3.5.2.3</ecNumber>
    </submittedName>
</protein>
<evidence type="ECO:0000259" key="6">
    <source>
        <dbReference type="Pfam" id="PF01979"/>
    </source>
</evidence>
<keyword evidence="4" id="KW-0479">Metal-binding</keyword>
<dbReference type="RefSeq" id="WP_061277733.1">
    <property type="nucleotide sequence ID" value="NZ_CP023525.1"/>
</dbReference>
<feature type="domain" description="Amidohydrolase-related" evidence="6">
    <location>
        <begin position="52"/>
        <end position="430"/>
    </location>
</feature>
<dbReference type="SUPFAM" id="SSF51338">
    <property type="entry name" value="Composite domain of metallo-dependent hydrolases"/>
    <property type="match status" value="1"/>
</dbReference>
<accession>A0A291DZV2</accession>
<dbReference type="PANTHER" id="PTHR43668:SF4">
    <property type="entry name" value="ALLANTOINASE"/>
    <property type="match status" value="1"/>
</dbReference>
<comment type="cofactor">
    <cofactor evidence="1">
        <name>Zn(2+)</name>
        <dbReference type="ChEBI" id="CHEBI:29105"/>
    </cofactor>
</comment>
<dbReference type="Proteomes" id="UP000217979">
    <property type="component" value="Chromosome"/>
</dbReference>
<dbReference type="InterPro" id="IPR002195">
    <property type="entry name" value="Dihydroorotase_CS"/>
</dbReference>
<dbReference type="GO" id="GO:0006145">
    <property type="term" value="P:purine nucleobase catabolic process"/>
    <property type="evidence" value="ECO:0007669"/>
    <property type="project" value="TreeGrafter"/>
</dbReference>
<name>A0A291DZV2_9ENTR</name>
<proteinExistence type="inferred from homology"/>
<dbReference type="Gene3D" id="2.30.40.10">
    <property type="entry name" value="Urease, subunit C, domain 1"/>
    <property type="match status" value="1"/>
</dbReference>
<dbReference type="AlphaFoldDB" id="A0A291DZV2"/>
<evidence type="ECO:0000313" key="8">
    <source>
        <dbReference type="Proteomes" id="UP000217979"/>
    </source>
</evidence>
<evidence type="ECO:0000256" key="2">
    <source>
        <dbReference type="ARBA" id="ARBA00002368"/>
    </source>
</evidence>
<dbReference type="EMBL" id="CP023525">
    <property type="protein sequence ID" value="ATF93337.1"/>
    <property type="molecule type" value="Genomic_DNA"/>
</dbReference>
<reference evidence="7 8" key="1">
    <citation type="submission" date="2017-09" db="EMBL/GenBank/DDBJ databases">
        <title>FDA dAtabase for Regulatory Grade micrObial Sequences (FDA-ARGOS): Supporting development and validation of Infectious Disease Dx tests.</title>
        <authorList>
            <person name="Minogue T."/>
            <person name="Wolcott M."/>
            <person name="Wasieloski L."/>
            <person name="Aguilar W."/>
            <person name="Moore D."/>
            <person name="Tallon L."/>
            <person name="Sadzewicz L."/>
            <person name="Ott S."/>
            <person name="Zhao X."/>
            <person name="Nagaraj S."/>
            <person name="Vavikolanu K."/>
            <person name="Aluvathingal J."/>
            <person name="Nadendla S."/>
            <person name="Sichtig H."/>
        </authorList>
    </citation>
    <scope>NUCLEOTIDE SEQUENCE [LARGE SCALE GENOMIC DNA]</scope>
    <source>
        <strain evidence="7 8">FDAARGOS_392</strain>
    </source>
</reference>
<evidence type="ECO:0000256" key="4">
    <source>
        <dbReference type="ARBA" id="ARBA00022723"/>
    </source>
</evidence>
<dbReference type="EC" id="3.5.2.3" evidence="7"/>
<evidence type="ECO:0000256" key="5">
    <source>
        <dbReference type="ARBA" id="ARBA00022801"/>
    </source>
</evidence>
<dbReference type="CDD" id="cd01318">
    <property type="entry name" value="DHOase_IIb"/>
    <property type="match status" value="1"/>
</dbReference>
<sequence>MKPLLLTNALMMNEDRRYQGDLLIVDGRIEKIAAAITARSTWSVLDLAGKWLLPGMIDDQVHFREPGLMHKGTIASESRAAVMGGITSYMEMPNVSPPTTTRQALEGKFQRASACSLANYSFYFGATNDNLEELKALSADAACGVKVFMGASTGNMLVDDERILEAIFQHAPGLVATHCEDTPTIKRNEALWRERYGEQIPAAEHAAIRSVEACLLSSSRAVALAKKHGTRLHVLHVTTADELALFEPAPTLEALRRKTITAEACIHHLYFNQDDYTALGHRLKCNPSVKGQEHQRALWQAVKAGVIDIIATDHAPHLLAEKQNDYFSAPSGLPLVQHALPALLDMCARGIFTPELIVRKTSHAVAERFQIKDRGYIREGYWADLAVINPWKRISIESGNIAYKCGWSPFEGHTLQGGAVESTLVNGRLVWDGESVAEGIYGHALAFNR</sequence>
<dbReference type="InterPro" id="IPR050138">
    <property type="entry name" value="DHOase/Allantoinase_Hydrolase"/>
</dbReference>
<evidence type="ECO:0000256" key="1">
    <source>
        <dbReference type="ARBA" id="ARBA00001947"/>
    </source>
</evidence>
<dbReference type="Gene3D" id="3.20.20.140">
    <property type="entry name" value="Metal-dependent hydrolases"/>
    <property type="match status" value="1"/>
</dbReference>
<organism evidence="7 8">
    <name type="scientific">Cedecea neteri</name>
    <dbReference type="NCBI Taxonomy" id="158822"/>
    <lineage>
        <taxon>Bacteria</taxon>
        <taxon>Pseudomonadati</taxon>
        <taxon>Pseudomonadota</taxon>
        <taxon>Gammaproteobacteria</taxon>
        <taxon>Enterobacterales</taxon>
        <taxon>Enterobacteriaceae</taxon>
        <taxon>Cedecea</taxon>
    </lineage>
</organism>